<dbReference type="OrthoDB" id="9774907at2"/>
<feature type="domain" description="Thymidylate kinase-like" evidence="13">
    <location>
        <begin position="21"/>
        <end position="213"/>
    </location>
</feature>
<comment type="catalytic activity">
    <reaction evidence="10 12">
        <text>dTMP + ATP = dTDP + ADP</text>
        <dbReference type="Rhea" id="RHEA:13517"/>
        <dbReference type="ChEBI" id="CHEBI:30616"/>
        <dbReference type="ChEBI" id="CHEBI:58369"/>
        <dbReference type="ChEBI" id="CHEBI:63528"/>
        <dbReference type="ChEBI" id="CHEBI:456216"/>
        <dbReference type="EC" id="2.7.4.9"/>
    </reaction>
</comment>
<dbReference type="Gene3D" id="3.40.50.300">
    <property type="entry name" value="P-loop containing nucleotide triphosphate hydrolases"/>
    <property type="match status" value="1"/>
</dbReference>
<dbReference type="GO" id="GO:0004798">
    <property type="term" value="F:dTMP kinase activity"/>
    <property type="evidence" value="ECO:0007669"/>
    <property type="project" value="UniProtKB-UniRule"/>
</dbReference>
<comment type="function">
    <text evidence="11 12">Phosphorylation of dTMP to form dTDP in both de novo and salvage pathways of dTTP synthesis.</text>
</comment>
<accession>A0A2J7TDQ1</accession>
<evidence type="ECO:0000256" key="3">
    <source>
        <dbReference type="ARBA" id="ARBA00017144"/>
    </source>
</evidence>
<evidence type="ECO:0000313" key="14">
    <source>
        <dbReference type="EMBL" id="PNG24863.1"/>
    </source>
</evidence>
<dbReference type="Pfam" id="PF02223">
    <property type="entry name" value="Thymidylate_kin"/>
    <property type="match status" value="1"/>
</dbReference>
<evidence type="ECO:0000256" key="5">
    <source>
        <dbReference type="ARBA" id="ARBA00022727"/>
    </source>
</evidence>
<evidence type="ECO:0000259" key="13">
    <source>
        <dbReference type="Pfam" id="PF02223"/>
    </source>
</evidence>
<keyword evidence="8 12" id="KW-0067">ATP-binding</keyword>
<evidence type="ECO:0000256" key="11">
    <source>
        <dbReference type="ARBA" id="ARBA00057735"/>
    </source>
</evidence>
<keyword evidence="6 12" id="KW-0547">Nucleotide-binding</keyword>
<dbReference type="InterPro" id="IPR039430">
    <property type="entry name" value="Thymidylate_kin-like_dom"/>
</dbReference>
<proteinExistence type="inferred from homology"/>
<keyword evidence="5 12" id="KW-0545">Nucleotide biosynthesis</keyword>
<dbReference type="GO" id="GO:0005524">
    <property type="term" value="F:ATP binding"/>
    <property type="evidence" value="ECO:0007669"/>
    <property type="project" value="UniProtKB-UniRule"/>
</dbReference>
<evidence type="ECO:0000256" key="2">
    <source>
        <dbReference type="ARBA" id="ARBA00012980"/>
    </source>
</evidence>
<dbReference type="RefSeq" id="WP_102844870.1">
    <property type="nucleotide sequence ID" value="NZ_PDZR01000023.1"/>
</dbReference>
<name>A0A2J7TDQ1_METSI</name>
<evidence type="ECO:0000256" key="10">
    <source>
        <dbReference type="ARBA" id="ARBA00048743"/>
    </source>
</evidence>
<dbReference type="PANTHER" id="PTHR10344:SF4">
    <property type="entry name" value="UMP-CMP KINASE 2, MITOCHONDRIAL"/>
    <property type="match status" value="1"/>
</dbReference>
<dbReference type="HAMAP" id="MF_00165">
    <property type="entry name" value="Thymidylate_kinase"/>
    <property type="match status" value="1"/>
</dbReference>
<evidence type="ECO:0000313" key="15">
    <source>
        <dbReference type="Proteomes" id="UP000236286"/>
    </source>
</evidence>
<evidence type="ECO:0000256" key="12">
    <source>
        <dbReference type="HAMAP-Rule" id="MF_00165"/>
    </source>
</evidence>
<dbReference type="GO" id="GO:0006235">
    <property type="term" value="P:dTTP biosynthetic process"/>
    <property type="evidence" value="ECO:0007669"/>
    <property type="project" value="UniProtKB-UniRule"/>
</dbReference>
<sequence>MSQLNEPGLSLSRRGRLITCEGGEGVGKSTQIGHLLRRLREEGIEAVATREPGGSEGAEILRKVLLSGVVKPLGPAAEAIVFAAARIDHIDALIEPALAAGSWVVSDRFADSTRAYQGGAGALDIRLINALERAALGDLQPDLTLILDLPPEEGLRRAAARRKVAESADRFEGEDLRFHEAIRAAFLKIAADNPERCVIIDASAAEAEVAAAIWAAVSHRFLKERELDCAHGS</sequence>
<dbReference type="SUPFAM" id="SSF52540">
    <property type="entry name" value="P-loop containing nucleoside triphosphate hydrolases"/>
    <property type="match status" value="1"/>
</dbReference>
<dbReference type="GO" id="GO:0005829">
    <property type="term" value="C:cytosol"/>
    <property type="evidence" value="ECO:0007669"/>
    <property type="project" value="TreeGrafter"/>
</dbReference>
<dbReference type="EMBL" id="PDZR01000023">
    <property type="protein sequence ID" value="PNG24863.1"/>
    <property type="molecule type" value="Genomic_DNA"/>
</dbReference>
<dbReference type="GO" id="GO:0006227">
    <property type="term" value="P:dUDP biosynthetic process"/>
    <property type="evidence" value="ECO:0007669"/>
    <property type="project" value="TreeGrafter"/>
</dbReference>
<dbReference type="NCBIfam" id="TIGR00041">
    <property type="entry name" value="DTMP_kinase"/>
    <property type="match status" value="1"/>
</dbReference>
<feature type="binding site" evidence="12">
    <location>
        <begin position="22"/>
        <end position="29"/>
    </location>
    <ligand>
        <name>ATP</name>
        <dbReference type="ChEBI" id="CHEBI:30616"/>
    </ligand>
</feature>
<comment type="caution">
    <text evidence="14">The sequence shown here is derived from an EMBL/GenBank/DDBJ whole genome shotgun (WGS) entry which is preliminary data.</text>
</comment>
<evidence type="ECO:0000256" key="9">
    <source>
        <dbReference type="ARBA" id="ARBA00029962"/>
    </source>
</evidence>
<keyword evidence="7 12" id="KW-0418">Kinase</keyword>
<dbReference type="GO" id="GO:0006233">
    <property type="term" value="P:dTDP biosynthetic process"/>
    <property type="evidence" value="ECO:0007669"/>
    <property type="project" value="InterPro"/>
</dbReference>
<organism evidence="14 15">
    <name type="scientific">Methylocella silvestris</name>
    <dbReference type="NCBI Taxonomy" id="199596"/>
    <lineage>
        <taxon>Bacteria</taxon>
        <taxon>Pseudomonadati</taxon>
        <taxon>Pseudomonadota</taxon>
        <taxon>Alphaproteobacteria</taxon>
        <taxon>Hyphomicrobiales</taxon>
        <taxon>Beijerinckiaceae</taxon>
        <taxon>Methylocella</taxon>
    </lineage>
</organism>
<dbReference type="AlphaFoldDB" id="A0A2J7TDQ1"/>
<dbReference type="PANTHER" id="PTHR10344">
    <property type="entry name" value="THYMIDYLATE KINASE"/>
    <property type="match status" value="1"/>
</dbReference>
<protein>
    <recommendedName>
        <fullName evidence="3 12">Thymidylate kinase</fullName>
        <ecNumber evidence="2 12">2.7.4.9</ecNumber>
    </recommendedName>
    <alternativeName>
        <fullName evidence="9 12">dTMP kinase</fullName>
    </alternativeName>
</protein>
<evidence type="ECO:0000256" key="7">
    <source>
        <dbReference type="ARBA" id="ARBA00022777"/>
    </source>
</evidence>
<dbReference type="InterPro" id="IPR018094">
    <property type="entry name" value="Thymidylate_kinase"/>
</dbReference>
<dbReference type="EC" id="2.7.4.9" evidence="2 12"/>
<dbReference type="Proteomes" id="UP000236286">
    <property type="component" value="Unassembled WGS sequence"/>
</dbReference>
<dbReference type="PROSITE" id="PS01331">
    <property type="entry name" value="THYMIDYLATE_KINASE"/>
    <property type="match status" value="1"/>
</dbReference>
<evidence type="ECO:0000256" key="1">
    <source>
        <dbReference type="ARBA" id="ARBA00009776"/>
    </source>
</evidence>
<evidence type="ECO:0000256" key="8">
    <source>
        <dbReference type="ARBA" id="ARBA00022840"/>
    </source>
</evidence>
<evidence type="ECO:0000256" key="4">
    <source>
        <dbReference type="ARBA" id="ARBA00022679"/>
    </source>
</evidence>
<dbReference type="CDD" id="cd01672">
    <property type="entry name" value="TMPK"/>
    <property type="match status" value="1"/>
</dbReference>
<reference evidence="14 15" key="1">
    <citation type="submission" date="2017-10" db="EMBL/GenBank/DDBJ databases">
        <title>Genome announcement of Methylocella silvestris TVC from permafrost.</title>
        <authorList>
            <person name="Wang J."/>
            <person name="Geng K."/>
            <person name="Ul-Haque F."/>
            <person name="Crombie A.T."/>
            <person name="Street L.E."/>
            <person name="Wookey P.A."/>
            <person name="Murrell J.C."/>
            <person name="Pratscher J."/>
        </authorList>
    </citation>
    <scope>NUCLEOTIDE SEQUENCE [LARGE SCALE GENOMIC DNA]</scope>
    <source>
        <strain evidence="14 15">TVC</strain>
    </source>
</reference>
<keyword evidence="4 12" id="KW-0808">Transferase</keyword>
<dbReference type="InterPro" id="IPR027417">
    <property type="entry name" value="P-loop_NTPase"/>
</dbReference>
<dbReference type="FunFam" id="3.40.50.300:FF:000225">
    <property type="entry name" value="Thymidylate kinase"/>
    <property type="match status" value="1"/>
</dbReference>
<evidence type="ECO:0000256" key="6">
    <source>
        <dbReference type="ARBA" id="ARBA00022741"/>
    </source>
</evidence>
<gene>
    <name evidence="12" type="primary">tmk</name>
    <name evidence="14" type="ORF">CR492_16730</name>
</gene>
<comment type="similarity">
    <text evidence="1 12">Belongs to the thymidylate kinase family.</text>
</comment>
<dbReference type="InterPro" id="IPR018095">
    <property type="entry name" value="Thymidylate_kin_CS"/>
</dbReference>